<reference evidence="1" key="3">
    <citation type="submission" date="2025-09" db="UniProtKB">
        <authorList>
            <consortium name="Ensembl"/>
        </authorList>
    </citation>
    <scope>IDENTIFICATION</scope>
</reference>
<protein>
    <submittedName>
        <fullName evidence="1">Uncharacterized protein</fullName>
    </submittedName>
</protein>
<evidence type="ECO:0000313" key="1">
    <source>
        <dbReference type="Ensembl" id="ENSOARP00020035796.1"/>
    </source>
</evidence>
<accession>A0AC11CVS0</accession>
<organism evidence="1">
    <name type="scientific">Ovis aries</name>
    <name type="common">Sheep</name>
    <dbReference type="NCBI Taxonomy" id="9940"/>
    <lineage>
        <taxon>Eukaryota</taxon>
        <taxon>Metazoa</taxon>
        <taxon>Chordata</taxon>
        <taxon>Craniata</taxon>
        <taxon>Vertebrata</taxon>
        <taxon>Euteleostomi</taxon>
        <taxon>Mammalia</taxon>
        <taxon>Eutheria</taxon>
        <taxon>Laurasiatheria</taxon>
        <taxon>Artiodactyla</taxon>
        <taxon>Ruminantia</taxon>
        <taxon>Pecora</taxon>
        <taxon>Bovidae</taxon>
        <taxon>Caprinae</taxon>
        <taxon>Ovis</taxon>
    </lineage>
</organism>
<reference evidence="1" key="1">
    <citation type="submission" date="2020-11" db="EMBL/GenBank/DDBJ databases">
        <authorList>
            <person name="Davenport K.M."/>
            <person name="Bickhart D.M."/>
            <person name="Smith T.P.L."/>
            <person name="Murdoch B.M."/>
            <person name="Rosen B.D."/>
        </authorList>
    </citation>
    <scope>NUCLEOTIDE SEQUENCE [LARGE SCALE GENOMIC DNA]</scope>
    <source>
        <strain evidence="1">OAR_USU_Benz2616</strain>
    </source>
</reference>
<reference evidence="1" key="2">
    <citation type="submission" date="2025-08" db="UniProtKB">
        <authorList>
            <consortium name="Ensembl"/>
        </authorList>
    </citation>
    <scope>IDENTIFICATION</scope>
</reference>
<proteinExistence type="predicted"/>
<gene>
    <name evidence="1" type="primary">NDUFC1</name>
</gene>
<sequence>MQRGRRTTQFRASTRQGALGPTSAPGAARLEEAEPRKPGKMAPSAFLRPFWKLLAPARFPSVCKYLPRAGRPELPSCRSQGEPSPARAGGDCPRARPAVTFADPRPGAHACLHPRLSAPHHPPPTLLPGPPTSLASSRSKFYIQEPPHGSPNWLKVGLTLGTSAFLWIYLIKQHNEDVLEYKRRNGLE</sequence>
<name>A0AC11CVS0_SHEEP</name>
<dbReference type="Ensembl" id="ENSOART00020067027.1">
    <property type="protein sequence ID" value="ENSOARP00020035796.1"/>
    <property type="gene ID" value="ENSOARG00020014432.2"/>
</dbReference>